<protein>
    <submittedName>
        <fullName evidence="3">Uncharacterized protein</fullName>
    </submittedName>
</protein>
<keyword evidence="2" id="KW-1133">Transmembrane helix</keyword>
<feature type="compositionally biased region" description="Polar residues" evidence="1">
    <location>
        <begin position="254"/>
        <end position="263"/>
    </location>
</feature>
<reference evidence="3 4" key="1">
    <citation type="submission" date="2016-03" db="EMBL/GenBank/DDBJ databases">
        <title>Choanephora cucurbitarum.</title>
        <authorList>
            <person name="Min B."/>
            <person name="Park H."/>
            <person name="Park J.-H."/>
            <person name="Shin H.-D."/>
            <person name="Choi I.-G."/>
        </authorList>
    </citation>
    <scope>NUCLEOTIDE SEQUENCE [LARGE SCALE GENOMIC DNA]</scope>
    <source>
        <strain evidence="3 4">KUS-F28377</strain>
    </source>
</reference>
<keyword evidence="2" id="KW-0472">Membrane</keyword>
<feature type="transmembrane region" description="Helical" evidence="2">
    <location>
        <begin position="155"/>
        <end position="176"/>
    </location>
</feature>
<keyword evidence="4" id="KW-1185">Reference proteome</keyword>
<feature type="region of interest" description="Disordered" evidence="1">
    <location>
        <begin position="187"/>
        <end position="213"/>
    </location>
</feature>
<sequence length="280" mass="31326">MLSAACQEKTTNSWVINEPSKAPVYTGAYIPTKLQSCIPAPNPLLPSIVHQNSTTQDQQISNDQTIIMWPIYNMYRPSDAYLGNCGHDLYCSSTGQDADRPVCREKFDKGAYCNSTNQCLTGICENATCQSIYVHDGRNHPTPSSLDNQPQLRPILASILSVLTALILFVIAVRLYRRYRHRLFSQKNKPSEGQQATEESQTEGHTSPMRMNRNTMLINSSTMKESRFTADYLHGLNSDSRPSSSSLVTSNSSVGNHSPQVPSRHQEEEYPQQPPPSYRP</sequence>
<gene>
    <name evidence="3" type="ORF">A0J61_06188</name>
</gene>
<evidence type="ECO:0000313" key="4">
    <source>
        <dbReference type="Proteomes" id="UP000093000"/>
    </source>
</evidence>
<comment type="caution">
    <text evidence="3">The sequence shown here is derived from an EMBL/GenBank/DDBJ whole genome shotgun (WGS) entry which is preliminary data.</text>
</comment>
<feature type="region of interest" description="Disordered" evidence="1">
    <location>
        <begin position="233"/>
        <end position="280"/>
    </location>
</feature>
<evidence type="ECO:0000256" key="2">
    <source>
        <dbReference type="SAM" id="Phobius"/>
    </source>
</evidence>
<proteinExistence type="predicted"/>
<dbReference type="Proteomes" id="UP000093000">
    <property type="component" value="Unassembled WGS sequence"/>
</dbReference>
<dbReference type="AlphaFoldDB" id="A0A1C7NAU9"/>
<name>A0A1C7NAU9_9FUNG</name>
<organism evidence="3 4">
    <name type="scientific">Choanephora cucurbitarum</name>
    <dbReference type="NCBI Taxonomy" id="101091"/>
    <lineage>
        <taxon>Eukaryota</taxon>
        <taxon>Fungi</taxon>
        <taxon>Fungi incertae sedis</taxon>
        <taxon>Mucoromycota</taxon>
        <taxon>Mucoromycotina</taxon>
        <taxon>Mucoromycetes</taxon>
        <taxon>Mucorales</taxon>
        <taxon>Mucorineae</taxon>
        <taxon>Choanephoraceae</taxon>
        <taxon>Choanephoroideae</taxon>
        <taxon>Choanephora</taxon>
    </lineage>
</organism>
<evidence type="ECO:0000313" key="3">
    <source>
        <dbReference type="EMBL" id="OBZ85766.1"/>
    </source>
</evidence>
<keyword evidence="2" id="KW-0812">Transmembrane</keyword>
<accession>A0A1C7NAU9</accession>
<dbReference type="EMBL" id="LUGH01000362">
    <property type="protein sequence ID" value="OBZ85766.1"/>
    <property type="molecule type" value="Genomic_DNA"/>
</dbReference>
<dbReference type="OrthoDB" id="2276217at2759"/>
<evidence type="ECO:0000256" key="1">
    <source>
        <dbReference type="SAM" id="MobiDB-lite"/>
    </source>
</evidence>
<feature type="compositionally biased region" description="Low complexity" evidence="1">
    <location>
        <begin position="238"/>
        <end position="253"/>
    </location>
</feature>
<dbReference type="InParanoid" id="A0A1C7NAU9"/>
<feature type="compositionally biased region" description="Polar residues" evidence="1">
    <location>
        <begin position="187"/>
        <end position="205"/>
    </location>
</feature>